<dbReference type="AlphaFoldDB" id="A0A4R6IES5"/>
<dbReference type="InterPro" id="IPR011990">
    <property type="entry name" value="TPR-like_helical_dom_sf"/>
</dbReference>
<evidence type="ECO:0000256" key="2">
    <source>
        <dbReference type="SAM" id="SignalP"/>
    </source>
</evidence>
<proteinExistence type="predicted"/>
<evidence type="ECO:0008006" key="5">
    <source>
        <dbReference type="Google" id="ProtNLM"/>
    </source>
</evidence>
<gene>
    <name evidence="3" type="ORF">CLV32_3444</name>
</gene>
<dbReference type="Proteomes" id="UP000295499">
    <property type="component" value="Unassembled WGS sequence"/>
</dbReference>
<keyword evidence="1" id="KW-0472">Membrane</keyword>
<keyword evidence="1" id="KW-0812">Transmembrane</keyword>
<sequence>MSKHLVFTLILCCIFLTNRAVADLRAFPDSLTSILKLSDERIKEKKLSELLNNRFLVNSTFDGRLNDLRGSLKKYHQKGADEFVAYARILIYRRNDQLDMAEKLLLKSISIAQQHSNDYLLYKFHLTLAYVQTDNGDYISAIHSYRLARKQADVLNDPRLQVSIDIGIADLYMHLQLYDQALTYLGQAQAYCNNHPEESRPASYVISNKAEIYFKLGVKDSLDLYVNRFKGTALPDAERITRRLSYFSLILGGNFGGAVKVIKEQLAMPGNYYKNVDRWYLADSYYRSGAVDSAEKVAQELISDHKINSAQLKLQSYILLAQIAQNKSDYHAANKYNKLALSESEAYRNRMMRVADLSSEIRLDQMDASYRAKTTLYKKEKTILIFAIIMAGLTVIVVGLFYNNVRQKHKYQKLLYHAETRELAFINSHEARKHLANIIGLCALLKDTEQNAEQHEIFYEHLYNSALELDQTLKNIASKLVRKPD</sequence>
<dbReference type="OrthoDB" id="732044at2"/>
<evidence type="ECO:0000313" key="3">
    <source>
        <dbReference type="EMBL" id="TDO20810.1"/>
    </source>
</evidence>
<feature type="transmembrane region" description="Helical" evidence="1">
    <location>
        <begin position="383"/>
        <end position="403"/>
    </location>
</feature>
<organism evidence="3 4">
    <name type="scientific">Pedobacter duraquae</name>
    <dbReference type="NCBI Taxonomy" id="425511"/>
    <lineage>
        <taxon>Bacteria</taxon>
        <taxon>Pseudomonadati</taxon>
        <taxon>Bacteroidota</taxon>
        <taxon>Sphingobacteriia</taxon>
        <taxon>Sphingobacteriales</taxon>
        <taxon>Sphingobacteriaceae</taxon>
        <taxon>Pedobacter</taxon>
    </lineage>
</organism>
<dbReference type="RefSeq" id="WP_133557605.1">
    <property type="nucleotide sequence ID" value="NZ_SNWM01000004.1"/>
</dbReference>
<evidence type="ECO:0000256" key="1">
    <source>
        <dbReference type="SAM" id="Phobius"/>
    </source>
</evidence>
<protein>
    <recommendedName>
        <fullName evidence="5">Tetratricopeptide repeat protein</fullName>
    </recommendedName>
</protein>
<dbReference type="Gene3D" id="1.25.40.10">
    <property type="entry name" value="Tetratricopeptide repeat domain"/>
    <property type="match status" value="1"/>
</dbReference>
<name>A0A4R6IES5_9SPHI</name>
<feature type="chain" id="PRO_5020401965" description="Tetratricopeptide repeat protein" evidence="2">
    <location>
        <begin position="23"/>
        <end position="485"/>
    </location>
</feature>
<dbReference type="SUPFAM" id="SSF48452">
    <property type="entry name" value="TPR-like"/>
    <property type="match status" value="1"/>
</dbReference>
<comment type="caution">
    <text evidence="3">The sequence shown here is derived from an EMBL/GenBank/DDBJ whole genome shotgun (WGS) entry which is preliminary data.</text>
</comment>
<reference evidence="3 4" key="1">
    <citation type="submission" date="2019-03" db="EMBL/GenBank/DDBJ databases">
        <title>Genomic Encyclopedia of Archaeal and Bacterial Type Strains, Phase II (KMG-II): from individual species to whole genera.</title>
        <authorList>
            <person name="Goeker M."/>
        </authorList>
    </citation>
    <scope>NUCLEOTIDE SEQUENCE [LARGE SCALE GENOMIC DNA]</scope>
    <source>
        <strain evidence="3 4">DSM 19034</strain>
    </source>
</reference>
<evidence type="ECO:0000313" key="4">
    <source>
        <dbReference type="Proteomes" id="UP000295499"/>
    </source>
</evidence>
<keyword evidence="4" id="KW-1185">Reference proteome</keyword>
<dbReference type="EMBL" id="SNWM01000004">
    <property type="protein sequence ID" value="TDO20810.1"/>
    <property type="molecule type" value="Genomic_DNA"/>
</dbReference>
<keyword evidence="1" id="KW-1133">Transmembrane helix</keyword>
<accession>A0A4R6IES5</accession>
<feature type="signal peptide" evidence="2">
    <location>
        <begin position="1"/>
        <end position="22"/>
    </location>
</feature>
<keyword evidence="2" id="KW-0732">Signal</keyword>